<protein>
    <submittedName>
        <fullName evidence="2">DUF4372 domain-containing protein</fullName>
    </submittedName>
</protein>
<dbReference type="AlphaFoldDB" id="A0A926F613"/>
<dbReference type="InterPro" id="IPR025399">
    <property type="entry name" value="DUF4372"/>
</dbReference>
<proteinExistence type="predicted"/>
<dbReference type="NCBIfam" id="TIGR03696">
    <property type="entry name" value="Rhs_assc_core"/>
    <property type="match status" value="1"/>
</dbReference>
<organism evidence="2 3">
    <name type="scientific">Jilunia laotingensis</name>
    <dbReference type="NCBI Taxonomy" id="2763675"/>
    <lineage>
        <taxon>Bacteria</taxon>
        <taxon>Pseudomonadati</taxon>
        <taxon>Bacteroidota</taxon>
        <taxon>Bacteroidia</taxon>
        <taxon>Bacteroidales</taxon>
        <taxon>Bacteroidaceae</taxon>
        <taxon>Jilunia</taxon>
    </lineage>
</organism>
<reference evidence="2" key="1">
    <citation type="submission" date="2020-08" db="EMBL/GenBank/DDBJ databases">
        <title>Genome public.</title>
        <authorList>
            <person name="Liu C."/>
            <person name="Sun Q."/>
        </authorList>
    </citation>
    <scope>NUCLEOTIDE SEQUENCE</scope>
    <source>
        <strain evidence="2">N12</strain>
    </source>
</reference>
<dbReference type="PANTHER" id="PTHR32305:SF15">
    <property type="entry name" value="PROTEIN RHSA-RELATED"/>
    <property type="match status" value="1"/>
</dbReference>
<gene>
    <name evidence="2" type="ORF">H8744_04670</name>
</gene>
<dbReference type="PANTHER" id="PTHR32305">
    <property type="match status" value="1"/>
</dbReference>
<dbReference type="Pfam" id="PF14294">
    <property type="entry name" value="DUF4372"/>
    <property type="match status" value="1"/>
</dbReference>
<feature type="domain" description="DUF4372" evidence="1">
    <location>
        <begin position="26"/>
        <end position="94"/>
    </location>
</feature>
<dbReference type="EMBL" id="JACRTF010000001">
    <property type="protein sequence ID" value="MBC8592549.1"/>
    <property type="molecule type" value="Genomic_DNA"/>
</dbReference>
<accession>A0A926F613</accession>
<keyword evidence="3" id="KW-1185">Reference proteome</keyword>
<dbReference type="InterPro" id="IPR050708">
    <property type="entry name" value="T6SS_VgrG/RHS"/>
</dbReference>
<evidence type="ECO:0000259" key="1">
    <source>
        <dbReference type="Pfam" id="PF14294"/>
    </source>
</evidence>
<dbReference type="Proteomes" id="UP000651085">
    <property type="component" value="Unassembled WGS sequence"/>
</dbReference>
<dbReference type="Gene3D" id="2.180.10.10">
    <property type="entry name" value="RHS repeat-associated core"/>
    <property type="match status" value="1"/>
</dbReference>
<sequence length="529" mass="59155">MICQFFNRESTFLVDVIFLFRTIMPTGKTVFAQIMDLVPDYELDKYKGDHKTKKFTCCDQFMVMSYAQFTRSSSLRVVETTLTAFCSKLYYSGLPPISYNPLNLPNQVTFSATEEGSKEISYHYDVSGFKHRVEHITPVTSSLVPMVSPSLPGGIIIGGKGKKYINTTTYCGNMIYSSLSRDNGTSMSLLEDGLERILTEDGYITLDGTAPVYHYFLKDHLGNVRVVMNEDGKTVEQSNNYYPFGGIFNSKGDGEQPYKFNGKELETMHGLNWYDYGARMKDDWFFPTPDPLCEKYYSVSPYAFCNNNPINCIDPDGNGWYRHNETGSYFWQEGEESLEGYTYVGSQVSIQMGKDSYFNAYQNAGVIATKPVNAFEFIYSSNKLQNQFLGKDSPLSENSKSELFNKLNNRENHELGLKVGQTLLTLEALISGIEAVGAITTLGKVGTIEGTKVVNNVIKGIKKHAAQQIITRGFKPADIIKIVKEGKVTQGVVRYGSQTRYTLGGNTVVINEKGEIITLFSNASGTPKK</sequence>
<evidence type="ECO:0000313" key="2">
    <source>
        <dbReference type="EMBL" id="MBC8592549.1"/>
    </source>
</evidence>
<dbReference type="InterPro" id="IPR022385">
    <property type="entry name" value="Rhs_assc_core"/>
</dbReference>
<evidence type="ECO:0000313" key="3">
    <source>
        <dbReference type="Proteomes" id="UP000651085"/>
    </source>
</evidence>
<name>A0A926F613_9BACT</name>
<comment type="caution">
    <text evidence="2">The sequence shown here is derived from an EMBL/GenBank/DDBJ whole genome shotgun (WGS) entry which is preliminary data.</text>
</comment>